<evidence type="ECO:0000256" key="2">
    <source>
        <dbReference type="ARBA" id="ARBA00008034"/>
    </source>
</evidence>
<evidence type="ECO:0000256" key="6">
    <source>
        <dbReference type="ARBA" id="ARBA00022989"/>
    </source>
</evidence>
<organism evidence="11 12">
    <name type="scientific">Caulifigura coniformis</name>
    <dbReference type="NCBI Taxonomy" id="2527983"/>
    <lineage>
        <taxon>Bacteria</taxon>
        <taxon>Pseudomonadati</taxon>
        <taxon>Planctomycetota</taxon>
        <taxon>Planctomycetia</taxon>
        <taxon>Planctomycetales</taxon>
        <taxon>Planctomycetaceae</taxon>
        <taxon>Caulifigura</taxon>
    </lineage>
</organism>
<dbReference type="InterPro" id="IPR036388">
    <property type="entry name" value="WH-like_DNA-bd_sf"/>
</dbReference>
<reference evidence="11 12" key="1">
    <citation type="submission" date="2019-02" db="EMBL/GenBank/DDBJ databases">
        <title>Deep-cultivation of Planctomycetes and their phenomic and genomic characterization uncovers novel biology.</title>
        <authorList>
            <person name="Wiegand S."/>
            <person name="Jogler M."/>
            <person name="Boedeker C."/>
            <person name="Pinto D."/>
            <person name="Vollmers J."/>
            <person name="Rivas-Marin E."/>
            <person name="Kohn T."/>
            <person name="Peeters S.H."/>
            <person name="Heuer A."/>
            <person name="Rast P."/>
            <person name="Oberbeckmann S."/>
            <person name="Bunk B."/>
            <person name="Jeske O."/>
            <person name="Meyerdierks A."/>
            <person name="Storesund J.E."/>
            <person name="Kallscheuer N."/>
            <person name="Luecker S."/>
            <person name="Lage O.M."/>
            <person name="Pohl T."/>
            <person name="Merkel B.J."/>
            <person name="Hornburger P."/>
            <person name="Mueller R.-W."/>
            <person name="Bruemmer F."/>
            <person name="Labrenz M."/>
            <person name="Spormann A.M."/>
            <person name="Op den Camp H."/>
            <person name="Overmann J."/>
            <person name="Amann R."/>
            <person name="Jetten M.S.M."/>
            <person name="Mascher T."/>
            <person name="Medema M.H."/>
            <person name="Devos D.P."/>
            <person name="Kaster A.-K."/>
            <person name="Ovreas L."/>
            <person name="Rohde M."/>
            <person name="Galperin M.Y."/>
            <person name="Jogler C."/>
        </authorList>
    </citation>
    <scope>NUCLEOTIDE SEQUENCE [LARGE SCALE GENOMIC DNA]</scope>
    <source>
        <strain evidence="11 12">Pan44</strain>
    </source>
</reference>
<feature type="transmembrane region" description="Helical" evidence="9">
    <location>
        <begin position="80"/>
        <end position="102"/>
    </location>
</feature>
<feature type="transmembrane region" description="Helical" evidence="9">
    <location>
        <begin position="296"/>
        <end position="313"/>
    </location>
</feature>
<protein>
    <submittedName>
        <fullName evidence="11">Manganese transport system membrane protein MntB</fullName>
    </submittedName>
</protein>
<comment type="similarity">
    <text evidence="2 8">Belongs to the ABC-3 integral membrane protein family.</text>
</comment>
<dbReference type="GO" id="GO:0003700">
    <property type="term" value="F:DNA-binding transcription factor activity"/>
    <property type="evidence" value="ECO:0007669"/>
    <property type="project" value="InterPro"/>
</dbReference>
<feature type="transmembrane region" description="Helical" evidence="9">
    <location>
        <begin position="228"/>
        <end position="247"/>
    </location>
</feature>
<dbReference type="GO" id="GO:0046983">
    <property type="term" value="F:protein dimerization activity"/>
    <property type="evidence" value="ECO:0007669"/>
    <property type="project" value="InterPro"/>
</dbReference>
<dbReference type="RefSeq" id="WP_145028291.1">
    <property type="nucleotide sequence ID" value="NZ_CP036271.1"/>
</dbReference>
<evidence type="ECO:0000256" key="8">
    <source>
        <dbReference type="RuleBase" id="RU003943"/>
    </source>
</evidence>
<accession>A0A517SAU8</accession>
<dbReference type="PANTHER" id="PTHR30477">
    <property type="entry name" value="ABC-TRANSPORTER METAL-BINDING PROTEIN"/>
    <property type="match status" value="1"/>
</dbReference>
<evidence type="ECO:0000256" key="5">
    <source>
        <dbReference type="ARBA" id="ARBA00022692"/>
    </source>
</evidence>
<dbReference type="Proteomes" id="UP000315700">
    <property type="component" value="Chromosome"/>
</dbReference>
<feature type="transmembrane region" description="Helical" evidence="9">
    <location>
        <begin position="198"/>
        <end position="222"/>
    </location>
</feature>
<name>A0A517SAU8_9PLAN</name>
<dbReference type="CDD" id="cd06550">
    <property type="entry name" value="TM_ABC_iron-siderophores_like"/>
    <property type="match status" value="1"/>
</dbReference>
<feature type="domain" description="Iron dependent repressor metal binding and dimerisation" evidence="10">
    <location>
        <begin position="389"/>
        <end position="458"/>
    </location>
</feature>
<dbReference type="InParanoid" id="A0A517SAU8"/>
<keyword evidence="6 9" id="KW-1133">Transmembrane helix</keyword>
<keyword evidence="4" id="KW-1003">Cell membrane</keyword>
<dbReference type="AlphaFoldDB" id="A0A517SAU8"/>
<evidence type="ECO:0000256" key="3">
    <source>
        <dbReference type="ARBA" id="ARBA00022448"/>
    </source>
</evidence>
<keyword evidence="7 9" id="KW-0472">Membrane</keyword>
<proteinExistence type="inferred from homology"/>
<feature type="transmembrane region" description="Helical" evidence="9">
    <location>
        <begin position="18"/>
        <end position="39"/>
    </location>
</feature>
<gene>
    <name evidence="11" type="primary">mntB_1</name>
    <name evidence="11" type="ORF">Pan44_12590</name>
</gene>
<evidence type="ECO:0000313" key="12">
    <source>
        <dbReference type="Proteomes" id="UP000315700"/>
    </source>
</evidence>
<evidence type="ECO:0000256" key="1">
    <source>
        <dbReference type="ARBA" id="ARBA00004651"/>
    </source>
</evidence>
<feature type="transmembrane region" description="Helical" evidence="9">
    <location>
        <begin position="254"/>
        <end position="276"/>
    </location>
</feature>
<evidence type="ECO:0000256" key="7">
    <source>
        <dbReference type="ARBA" id="ARBA00023136"/>
    </source>
</evidence>
<evidence type="ECO:0000256" key="4">
    <source>
        <dbReference type="ARBA" id="ARBA00022475"/>
    </source>
</evidence>
<keyword evidence="3 8" id="KW-0813">Transport</keyword>
<dbReference type="GO" id="GO:0055085">
    <property type="term" value="P:transmembrane transport"/>
    <property type="evidence" value="ECO:0007669"/>
    <property type="project" value="InterPro"/>
</dbReference>
<feature type="transmembrane region" description="Helical" evidence="9">
    <location>
        <begin position="114"/>
        <end position="133"/>
    </location>
</feature>
<dbReference type="GO" id="GO:0043190">
    <property type="term" value="C:ATP-binding cassette (ABC) transporter complex"/>
    <property type="evidence" value="ECO:0007669"/>
    <property type="project" value="InterPro"/>
</dbReference>
<feature type="transmembrane region" description="Helical" evidence="9">
    <location>
        <begin position="168"/>
        <end position="186"/>
    </location>
</feature>
<evidence type="ECO:0000256" key="9">
    <source>
        <dbReference type="SAM" id="Phobius"/>
    </source>
</evidence>
<dbReference type="InterPro" id="IPR001367">
    <property type="entry name" value="Fe_dep_repressor"/>
</dbReference>
<dbReference type="SMART" id="SM00529">
    <property type="entry name" value="HTH_DTXR"/>
    <property type="match status" value="1"/>
</dbReference>
<dbReference type="SUPFAM" id="SSF47979">
    <property type="entry name" value="Iron-dependent repressor protein, dimerization domain"/>
    <property type="match status" value="1"/>
</dbReference>
<dbReference type="Pfam" id="PF00950">
    <property type="entry name" value="ABC-3"/>
    <property type="match status" value="1"/>
</dbReference>
<dbReference type="InterPro" id="IPR022689">
    <property type="entry name" value="Iron_dep_repressor"/>
</dbReference>
<keyword evidence="5 8" id="KW-0812">Transmembrane</keyword>
<comment type="subcellular location">
    <subcellularLocation>
        <location evidence="1 8">Cell membrane</location>
        <topology evidence="1 8">Multi-pass membrane protein</topology>
    </subcellularLocation>
</comment>
<dbReference type="OrthoDB" id="9788905at2"/>
<sequence>MFSEILERLSAWSELNTAIAVTAALAAMSCALPGAWLVLRRQSMLGDALAHSALPGVVAAFMVAYGLRNSGWVSDDAFDPLLQACIVIGAALAGLLTAWLTAAIQRLGKVDNGAALGVVFTCLFAAGMVMVRMTADDVHLDPDCALFGVLEASAGDTLQAIPWLPRSAVANGAVLIINLLLTMVFFKELRIAAFDAELSNTLGIPAAFIQYALLAATAVAAATAFSTVGSILVIGLLVIPAATAQLLTTRLWKLIALSVVLAAAMAVIGHAAAWAIPGPLFSRLGYPQVRDVGTSGMIAVVGGLIFVATVFIAPRTGIVTQVLDRIRVLTQIAADDVLGNLYRKEESARTAVPWTPVGISSAWQDRLAGWWLKRRGFVIAQSGGTLALTDRGRETARSLIRSHRLWESYLDQNYPLSDEQLHRAADRVEHYIGSDIRDAIASELPDAHRDPHGRQIPDT</sequence>
<evidence type="ECO:0000259" key="10">
    <source>
        <dbReference type="Pfam" id="PF02742"/>
    </source>
</evidence>
<dbReference type="PANTHER" id="PTHR30477:SF8">
    <property type="entry name" value="METAL TRANSPORT SYSTEM MEMBRANE PROTEIN CT_070-RELATED"/>
    <property type="match status" value="1"/>
</dbReference>
<dbReference type="Gene3D" id="1.10.3470.10">
    <property type="entry name" value="ABC transporter involved in vitamin B12 uptake, BtuC"/>
    <property type="match status" value="1"/>
</dbReference>
<dbReference type="InterPro" id="IPR037294">
    <property type="entry name" value="ABC_BtuC-like"/>
</dbReference>
<dbReference type="KEGG" id="ccos:Pan44_12590"/>
<keyword evidence="12" id="KW-1185">Reference proteome</keyword>
<feature type="transmembrane region" description="Helical" evidence="9">
    <location>
        <begin position="48"/>
        <end position="68"/>
    </location>
</feature>
<dbReference type="GO" id="GO:0010043">
    <property type="term" value="P:response to zinc ion"/>
    <property type="evidence" value="ECO:0007669"/>
    <property type="project" value="TreeGrafter"/>
</dbReference>
<evidence type="ECO:0000313" key="11">
    <source>
        <dbReference type="EMBL" id="QDT53243.1"/>
    </source>
</evidence>
<dbReference type="InterPro" id="IPR001626">
    <property type="entry name" value="ABC_TroCD"/>
</dbReference>
<dbReference type="Gene3D" id="1.10.10.10">
    <property type="entry name" value="Winged helix-like DNA-binding domain superfamily/Winged helix DNA-binding domain"/>
    <property type="match status" value="1"/>
</dbReference>
<dbReference type="InterPro" id="IPR036421">
    <property type="entry name" value="Fe_dep_repressor_sf"/>
</dbReference>
<dbReference type="SUPFAM" id="SSF81345">
    <property type="entry name" value="ABC transporter involved in vitamin B12 uptake, BtuC"/>
    <property type="match status" value="1"/>
</dbReference>
<dbReference type="Pfam" id="PF02742">
    <property type="entry name" value="Fe_dep_repr_C"/>
    <property type="match status" value="1"/>
</dbReference>
<dbReference type="GO" id="GO:0046914">
    <property type="term" value="F:transition metal ion binding"/>
    <property type="evidence" value="ECO:0007669"/>
    <property type="project" value="InterPro"/>
</dbReference>
<dbReference type="EMBL" id="CP036271">
    <property type="protein sequence ID" value="QDT53243.1"/>
    <property type="molecule type" value="Genomic_DNA"/>
</dbReference>